<dbReference type="EMBL" id="MU393433">
    <property type="protein sequence ID" value="KAI4869080.1"/>
    <property type="molecule type" value="Genomic_DNA"/>
</dbReference>
<evidence type="ECO:0000313" key="2">
    <source>
        <dbReference type="Proteomes" id="UP001497700"/>
    </source>
</evidence>
<proteinExistence type="predicted"/>
<protein>
    <submittedName>
        <fullName evidence="1">Uncharacterized protein</fullName>
    </submittedName>
</protein>
<accession>A0ACB9ZB92</accession>
<sequence>MSDKQTTPTTPMRPLGRGRVRAMSQYFDELVETQERSVKRYRGEQREGEADSPKDEVDTHEDDTGVCAPTKTVFTGEYRVPLSERLRAIRLDVTDRAHSRRESGNPSADALVDRTSPPPRTQVPVLPTFTPVRPVSSSSSSVDPECPGAPRKVVSSKQHSIAMRRLSSDTSPSSSSSSCSSSSDGDYDDDYENDHLFDRKANEPHLVLKKKSFIDLANERQQRGDTAPCTPSPLRHSFSDALNKAEE</sequence>
<reference evidence="1 2" key="1">
    <citation type="journal article" date="2022" name="New Phytol.">
        <title>Ecological generalism drives hyperdiversity of secondary metabolite gene clusters in xylarialean endophytes.</title>
        <authorList>
            <person name="Franco M.E.E."/>
            <person name="Wisecaver J.H."/>
            <person name="Arnold A.E."/>
            <person name="Ju Y.M."/>
            <person name="Slot J.C."/>
            <person name="Ahrendt S."/>
            <person name="Moore L.P."/>
            <person name="Eastman K.E."/>
            <person name="Scott K."/>
            <person name="Konkel Z."/>
            <person name="Mondo S.J."/>
            <person name="Kuo A."/>
            <person name="Hayes R.D."/>
            <person name="Haridas S."/>
            <person name="Andreopoulos B."/>
            <person name="Riley R."/>
            <person name="LaButti K."/>
            <person name="Pangilinan J."/>
            <person name="Lipzen A."/>
            <person name="Amirebrahimi M."/>
            <person name="Yan J."/>
            <person name="Adam C."/>
            <person name="Keymanesh K."/>
            <person name="Ng V."/>
            <person name="Louie K."/>
            <person name="Northen T."/>
            <person name="Drula E."/>
            <person name="Henrissat B."/>
            <person name="Hsieh H.M."/>
            <person name="Youens-Clark K."/>
            <person name="Lutzoni F."/>
            <person name="Miadlikowska J."/>
            <person name="Eastwood D.C."/>
            <person name="Hamelin R.C."/>
            <person name="Grigoriev I.V."/>
            <person name="U'Ren J.M."/>
        </authorList>
    </citation>
    <scope>NUCLEOTIDE SEQUENCE [LARGE SCALE GENOMIC DNA]</scope>
    <source>
        <strain evidence="1 2">CBS 119005</strain>
    </source>
</reference>
<comment type="caution">
    <text evidence="1">The sequence shown here is derived from an EMBL/GenBank/DDBJ whole genome shotgun (WGS) entry which is preliminary data.</text>
</comment>
<gene>
    <name evidence="1" type="ORF">F4820DRAFT_407943</name>
</gene>
<keyword evidence="2" id="KW-1185">Reference proteome</keyword>
<evidence type="ECO:0000313" key="1">
    <source>
        <dbReference type="EMBL" id="KAI4869080.1"/>
    </source>
</evidence>
<organism evidence="1 2">
    <name type="scientific">Hypoxylon rubiginosum</name>
    <dbReference type="NCBI Taxonomy" id="110542"/>
    <lineage>
        <taxon>Eukaryota</taxon>
        <taxon>Fungi</taxon>
        <taxon>Dikarya</taxon>
        <taxon>Ascomycota</taxon>
        <taxon>Pezizomycotina</taxon>
        <taxon>Sordariomycetes</taxon>
        <taxon>Xylariomycetidae</taxon>
        <taxon>Xylariales</taxon>
        <taxon>Hypoxylaceae</taxon>
        <taxon>Hypoxylon</taxon>
    </lineage>
</organism>
<dbReference type="Proteomes" id="UP001497700">
    <property type="component" value="Unassembled WGS sequence"/>
</dbReference>
<name>A0ACB9ZB92_9PEZI</name>